<dbReference type="EMBL" id="JARXIC010000021">
    <property type="protein sequence ID" value="MDQ8195259.1"/>
    <property type="molecule type" value="Genomic_DNA"/>
</dbReference>
<evidence type="ECO:0000313" key="3">
    <source>
        <dbReference type="Proteomes" id="UP001243717"/>
    </source>
</evidence>
<dbReference type="RefSeq" id="WP_308985715.1">
    <property type="nucleotide sequence ID" value="NZ_JARXIC010000021.1"/>
</dbReference>
<keyword evidence="1" id="KW-0472">Membrane</keyword>
<evidence type="ECO:0008006" key="4">
    <source>
        <dbReference type="Google" id="ProtNLM"/>
    </source>
</evidence>
<name>A0ABU1AKR5_9BACT</name>
<gene>
    <name evidence="2" type="ORF">QEH59_12540</name>
</gene>
<comment type="caution">
    <text evidence="2">The sequence shown here is derived from an EMBL/GenBank/DDBJ whole genome shotgun (WGS) entry which is preliminary data.</text>
</comment>
<reference evidence="2 3" key="1">
    <citation type="submission" date="2023-04" db="EMBL/GenBank/DDBJ databases">
        <title>A novel bacteria isolated from coastal sediment.</title>
        <authorList>
            <person name="Liu X.-J."/>
            <person name="Du Z.-J."/>
        </authorList>
    </citation>
    <scope>NUCLEOTIDE SEQUENCE [LARGE SCALE GENOMIC DNA]</scope>
    <source>
        <strain evidence="2 3">SDUM461004</strain>
    </source>
</reference>
<protein>
    <recommendedName>
        <fullName evidence="4">Cation transporter</fullName>
    </recommendedName>
</protein>
<sequence>MESPKMKHDHNQARGTEDEHDGILFWAVTVNLGLSVFNFIAEMVSDCIDIFNTPQTRS</sequence>
<keyword evidence="1" id="KW-1133">Transmembrane helix</keyword>
<feature type="transmembrane region" description="Helical" evidence="1">
    <location>
        <begin position="23"/>
        <end position="41"/>
    </location>
</feature>
<organism evidence="2 3">
    <name type="scientific">Thalassobacterium sedimentorum</name>
    <dbReference type="NCBI Taxonomy" id="3041258"/>
    <lineage>
        <taxon>Bacteria</taxon>
        <taxon>Pseudomonadati</taxon>
        <taxon>Verrucomicrobiota</taxon>
        <taxon>Opitutia</taxon>
        <taxon>Puniceicoccales</taxon>
        <taxon>Coraliomargaritaceae</taxon>
        <taxon>Thalassobacterium</taxon>
    </lineage>
</organism>
<proteinExistence type="predicted"/>
<dbReference type="Proteomes" id="UP001243717">
    <property type="component" value="Unassembled WGS sequence"/>
</dbReference>
<accession>A0ABU1AKR5</accession>
<evidence type="ECO:0000313" key="2">
    <source>
        <dbReference type="EMBL" id="MDQ8195259.1"/>
    </source>
</evidence>
<keyword evidence="1" id="KW-0812">Transmembrane</keyword>
<keyword evidence="3" id="KW-1185">Reference proteome</keyword>
<evidence type="ECO:0000256" key="1">
    <source>
        <dbReference type="SAM" id="Phobius"/>
    </source>
</evidence>